<evidence type="ECO:0000313" key="3">
    <source>
        <dbReference type="EMBL" id="OAP58886.1"/>
    </source>
</evidence>
<dbReference type="Gene3D" id="3.30.760.10">
    <property type="entry name" value="RNA Cap, Translation Initiation Factor Eif4e"/>
    <property type="match status" value="1"/>
</dbReference>
<name>A0A178ZHG3_9EURO</name>
<accession>A0A178ZHG3</accession>
<comment type="caution">
    <text evidence="3">The sequence shown here is derived from an EMBL/GenBank/DDBJ whole genome shotgun (WGS) entry which is preliminary data.</text>
</comment>
<feature type="compositionally biased region" description="Polar residues" evidence="2">
    <location>
        <begin position="105"/>
        <end position="127"/>
    </location>
</feature>
<protein>
    <recommendedName>
        <fullName evidence="5">DUF1917 domain-containing protein</fullName>
    </recommendedName>
</protein>
<evidence type="ECO:0000256" key="2">
    <source>
        <dbReference type="SAM" id="MobiDB-lite"/>
    </source>
</evidence>
<dbReference type="GeneID" id="30010351"/>
<dbReference type="EMBL" id="LVYI01000005">
    <property type="protein sequence ID" value="OAP58886.1"/>
    <property type="molecule type" value="Genomic_DNA"/>
</dbReference>
<proteinExistence type="inferred from homology"/>
<comment type="similarity">
    <text evidence="1">Belongs to the UPF0696 family.</text>
</comment>
<dbReference type="Pfam" id="PF08939">
    <property type="entry name" value="Bles03"/>
    <property type="match status" value="2"/>
</dbReference>
<dbReference type="InterPro" id="IPR015034">
    <property type="entry name" value="Bles03"/>
</dbReference>
<dbReference type="AlphaFoldDB" id="A0A178ZHG3"/>
<organism evidence="3 4">
    <name type="scientific">Fonsecaea erecta</name>
    <dbReference type="NCBI Taxonomy" id="1367422"/>
    <lineage>
        <taxon>Eukaryota</taxon>
        <taxon>Fungi</taxon>
        <taxon>Dikarya</taxon>
        <taxon>Ascomycota</taxon>
        <taxon>Pezizomycotina</taxon>
        <taxon>Eurotiomycetes</taxon>
        <taxon>Chaetothyriomycetidae</taxon>
        <taxon>Chaetothyriales</taxon>
        <taxon>Herpotrichiellaceae</taxon>
        <taxon>Fonsecaea</taxon>
    </lineage>
</organism>
<feature type="region of interest" description="Disordered" evidence="2">
    <location>
        <begin position="86"/>
        <end position="183"/>
    </location>
</feature>
<feature type="region of interest" description="Disordered" evidence="2">
    <location>
        <begin position="394"/>
        <end position="422"/>
    </location>
</feature>
<feature type="compositionally biased region" description="Basic and acidic residues" evidence="2">
    <location>
        <begin position="128"/>
        <end position="145"/>
    </location>
</feature>
<keyword evidence="4" id="KW-1185">Reference proteome</keyword>
<feature type="compositionally biased region" description="Low complexity" evidence="2">
    <location>
        <begin position="402"/>
        <end position="420"/>
    </location>
</feature>
<feature type="compositionally biased region" description="Low complexity" evidence="2">
    <location>
        <begin position="1"/>
        <end position="14"/>
    </location>
</feature>
<dbReference type="RefSeq" id="XP_018692253.1">
    <property type="nucleotide sequence ID" value="XM_018837693.1"/>
</dbReference>
<dbReference type="SUPFAM" id="SSF55418">
    <property type="entry name" value="eIF4e-like"/>
    <property type="match status" value="1"/>
</dbReference>
<gene>
    <name evidence="3" type="ORF">AYL99_06183</name>
</gene>
<evidence type="ECO:0000256" key="1">
    <source>
        <dbReference type="ARBA" id="ARBA00010568"/>
    </source>
</evidence>
<dbReference type="OrthoDB" id="10067381at2759"/>
<feature type="region of interest" description="Disordered" evidence="2">
    <location>
        <begin position="1"/>
        <end position="51"/>
    </location>
</feature>
<feature type="compositionally biased region" description="Acidic residues" evidence="2">
    <location>
        <begin position="34"/>
        <end position="46"/>
    </location>
</feature>
<reference evidence="3 4" key="1">
    <citation type="submission" date="2016-04" db="EMBL/GenBank/DDBJ databases">
        <title>Draft genome of Fonsecaea erecta CBS 125763.</title>
        <authorList>
            <person name="Weiss V.A."/>
            <person name="Vicente V.A."/>
            <person name="Raittz R.T."/>
            <person name="Moreno L.F."/>
            <person name="De Souza E.M."/>
            <person name="Pedrosa F.O."/>
            <person name="Steffens M.B."/>
            <person name="Faoro H."/>
            <person name="Tadra-Sfeir M.Z."/>
            <person name="Najafzadeh M.J."/>
            <person name="Felipe M.S."/>
            <person name="Teixeira M."/>
            <person name="Sun J."/>
            <person name="Xi L."/>
            <person name="Gomes R."/>
            <person name="De Azevedo C.M."/>
            <person name="Salgado C.G."/>
            <person name="Da Silva M.B."/>
            <person name="Nascimento M.F."/>
            <person name="Queiroz-Telles F."/>
            <person name="Attili D.S."/>
            <person name="Gorbushina A."/>
        </authorList>
    </citation>
    <scope>NUCLEOTIDE SEQUENCE [LARGE SCALE GENOMIC DNA]</scope>
    <source>
        <strain evidence="3 4">CBS 125763</strain>
    </source>
</reference>
<dbReference type="InterPro" id="IPR023398">
    <property type="entry name" value="TIF_eIF4e-like"/>
</dbReference>
<dbReference type="PANTHER" id="PTHR31977">
    <property type="entry name" value="UPF0696 PROTEIN C11ORF68"/>
    <property type="match status" value="1"/>
</dbReference>
<sequence>MPPSSLSSTASEASGPVMAGPYTSITDRDRDLDLDHEDGEDVFSDESDFHGSLKTTSTYRQLAAAYDPEKYWAVHEWNTQVAAARGRKARLEAAARQRSKVALKKNQQAQSTTGDGDTGAHHQQQTEGEIRGVFDKDGDGKRDMEMSVDDTDIIKADNGSAIPQEPDPEDDARKPQNYYEGVSSAKQLSESVADFLARLPPSTTTSVAAGGPWIWIANPDPGRRTSSDPEFGAGDVATFRQLGTRLLERYRSRKDAVEAQHPGKPAGTITRMLRPDRIKLESDVKELAAAQRVTAGKWMLFPREDQVDAVWAVVARAVWEGTLGTAAKVATARGGGETVVDRDDGGGAGGGGGAMKDSGLRLICIYTPDFSDQADVKRVLLGLKDLGLLDVDVDETKKPNDDNSNNNKGRLPSSSSSSSSPRGLKTIYYKCDAYTHLDLSSGNEFKLRASMYSSRDLFPEWYASNGPSSGGGAMGYR</sequence>
<dbReference type="PANTHER" id="PTHR31977:SF1">
    <property type="entry name" value="UPF0696 PROTEIN C11ORF68"/>
    <property type="match status" value="1"/>
</dbReference>
<dbReference type="Proteomes" id="UP000078343">
    <property type="component" value="Unassembled WGS sequence"/>
</dbReference>
<evidence type="ECO:0000313" key="4">
    <source>
        <dbReference type="Proteomes" id="UP000078343"/>
    </source>
</evidence>
<evidence type="ECO:0008006" key="5">
    <source>
        <dbReference type="Google" id="ProtNLM"/>
    </source>
</evidence>